<proteinExistence type="predicted"/>
<dbReference type="Pfam" id="PF04357">
    <property type="entry name" value="TamB"/>
    <property type="match status" value="2"/>
</dbReference>
<dbReference type="RefSeq" id="WP_164652713.1">
    <property type="nucleotide sequence ID" value="NZ_JAAIJR010000016.1"/>
</dbReference>
<name>A0A6P1DNK1_9GAMM</name>
<dbReference type="InterPro" id="IPR007452">
    <property type="entry name" value="TamB_C"/>
</dbReference>
<feature type="transmembrane region" description="Helical" evidence="6">
    <location>
        <begin position="33"/>
        <end position="56"/>
    </location>
</feature>
<dbReference type="PANTHER" id="PTHR36985">
    <property type="entry name" value="TRANSLOCATION AND ASSEMBLY MODULE SUBUNIT TAMB"/>
    <property type="match status" value="1"/>
</dbReference>
<evidence type="ECO:0000256" key="1">
    <source>
        <dbReference type="ARBA" id="ARBA00004167"/>
    </source>
</evidence>
<keyword evidence="4 6" id="KW-0472">Membrane</keyword>
<feature type="domain" description="Translocation and assembly module TamB C-terminal" evidence="7">
    <location>
        <begin position="1286"/>
        <end position="1344"/>
    </location>
</feature>
<dbReference type="GO" id="GO:0097347">
    <property type="term" value="C:TAM protein secretion complex"/>
    <property type="evidence" value="ECO:0007669"/>
    <property type="project" value="TreeGrafter"/>
</dbReference>
<keyword evidence="2 6" id="KW-0812">Transmembrane</keyword>
<evidence type="ECO:0000259" key="7">
    <source>
        <dbReference type="Pfam" id="PF04357"/>
    </source>
</evidence>
<keyword evidence="3 6" id="KW-1133">Transmembrane helix</keyword>
<evidence type="ECO:0000256" key="2">
    <source>
        <dbReference type="ARBA" id="ARBA00022692"/>
    </source>
</evidence>
<feature type="region of interest" description="Disordered" evidence="5">
    <location>
        <begin position="1"/>
        <end position="23"/>
    </location>
</feature>
<comment type="caution">
    <text evidence="8">The sequence shown here is derived from an EMBL/GenBank/DDBJ whole genome shotgun (WGS) entry which is preliminary data.</text>
</comment>
<protein>
    <submittedName>
        <fullName evidence="8">Translocation/assembly module TamB</fullName>
    </submittedName>
</protein>
<evidence type="ECO:0000256" key="4">
    <source>
        <dbReference type="ARBA" id="ARBA00023136"/>
    </source>
</evidence>
<reference evidence="9" key="1">
    <citation type="journal article" date="2020" name="Microbiol. Resour. Announc.">
        <title>Draft Genome Sequences of Thiorhodococcus mannitoliphagus and Thiorhodococcus minor, Purple Sulfur Photosynthetic Bacteria in the Gammaproteobacterial Family Chromatiaceae.</title>
        <authorList>
            <person name="Aviles F.A."/>
            <person name="Meyer T.E."/>
            <person name="Kyndt J.A."/>
        </authorList>
    </citation>
    <scope>NUCLEOTIDE SEQUENCE [LARGE SCALE GENOMIC DNA]</scope>
    <source>
        <strain evidence="9">DSM 18266</strain>
    </source>
</reference>
<accession>A0A6P1DNK1</accession>
<keyword evidence="9" id="KW-1185">Reference proteome</keyword>
<evidence type="ECO:0000256" key="5">
    <source>
        <dbReference type="SAM" id="MobiDB-lite"/>
    </source>
</evidence>
<evidence type="ECO:0000313" key="8">
    <source>
        <dbReference type="EMBL" id="NEX19817.1"/>
    </source>
</evidence>
<gene>
    <name evidence="8" type="ORF">G3480_05735</name>
</gene>
<dbReference type="PANTHER" id="PTHR36985:SF1">
    <property type="entry name" value="TRANSLOCATION AND ASSEMBLY MODULE SUBUNIT TAMB"/>
    <property type="match status" value="1"/>
</dbReference>
<dbReference type="GO" id="GO:0005886">
    <property type="term" value="C:plasma membrane"/>
    <property type="evidence" value="ECO:0007669"/>
    <property type="project" value="InterPro"/>
</dbReference>
<dbReference type="GO" id="GO:0009306">
    <property type="term" value="P:protein secretion"/>
    <property type="evidence" value="ECO:0007669"/>
    <property type="project" value="InterPro"/>
</dbReference>
<organism evidence="8 9">
    <name type="scientific">Thiorhodococcus mannitoliphagus</name>
    <dbReference type="NCBI Taxonomy" id="329406"/>
    <lineage>
        <taxon>Bacteria</taxon>
        <taxon>Pseudomonadati</taxon>
        <taxon>Pseudomonadota</taxon>
        <taxon>Gammaproteobacteria</taxon>
        <taxon>Chromatiales</taxon>
        <taxon>Chromatiaceae</taxon>
        <taxon>Thiorhodococcus</taxon>
    </lineage>
</organism>
<dbReference type="Proteomes" id="UP000471640">
    <property type="component" value="Unassembled WGS sequence"/>
</dbReference>
<evidence type="ECO:0000256" key="6">
    <source>
        <dbReference type="SAM" id="Phobius"/>
    </source>
</evidence>
<comment type="subcellular location">
    <subcellularLocation>
        <location evidence="1">Membrane</location>
        <topology evidence="1">Single-pass membrane protein</topology>
    </subcellularLocation>
</comment>
<feature type="domain" description="Translocation and assembly module TamB C-terminal" evidence="7">
    <location>
        <begin position="1048"/>
        <end position="1283"/>
    </location>
</feature>
<sequence length="1345" mass="141696">MSETTESPTEERPDSPSEAEASPRPKKALGWRLLRWLGVTILALLILVFGVLFYFLGTEQGLRTALSLADRAAPGLMKIQVAEGRVLGRLHLEGFELHLPTTQVAVGGFDLDWSPAALFRGVVAVEQLAARDIEVTLGPAAQKDEEPFVLPNIAIPIRFDLQQASVDRLRIFQQGAEAPMFVLEHAGLSAALEGSELQLSALEVLLEQPQLAANAQGQARLSDDYPLGLDLQWTFDLPPDARLKGEGQLGGDLKRLTLTHQVRGSADVDVDAEVTNVLERPAWTGSVKVLKVVLPDFKPDLPAVETSAELKTSGSLDAATLSGTLDARAPDLPDFGHLALVLDLLWQEQRLSIRKLEMTEQVSQAALDAQGELDLNPTPGRFAFQGEWKRLRWPLSGDVLAESAEGKVDASGTFEDFAYSLDALAAGPSFPSAKIAVEGQGTAQSTKLEQLKIDTLEGVVEGAGSLAWAPELKWDFQLRGNDLNPGSFVAGLDDRVALNLQTAGSLEQFDYDLITTTSGPGLPPASLTLVGDGDLKQTRVETLRLDILEGRIQGQAKVDLDPQIGWDAELSIAGVNPGSYAPEWPGRIDGKVRTQGLLQEGGPSLVAVIEQIQGRLRGYPIGAKGKISIEGKTTRIEGLAAESGPSKLRVDGTVADALDLDFALISPDLASVLPQATGSIDVQGKVRGALDAPDVELDLSLEGVALAGNGIASLTGDAEVGLGTDGRFAVRLEGKDLSAGGLQWDSVAIRGDGALPDHQLSVALNGEQLSAKLALSGGLKDGGAYNGQLTTLDLSTPEFGAWALQRAMPISFEPPKIAAGPLCLRHAGGSGGCLDFTQPQSGQWTAGVDLDKLDFALLEGLLPEKLTADGLARVKGRFTAKGPTLTGTAVAEIPAGVVSVDIGKGKRQKLDFSTTRLSVDAGGSGLSAKLGLPLKEIGEVNGALSLPGWRLDDPARPGQSLRGGLMAKVQNLSLIADMAPELNGLSGGIDADLTLGGTLAQPGVKGLAEIKGIGFEVPLIGLRVKDLSLTARAPTLDQLSIEGGGLIGGGRLNITGAGGLRGSDYTAEIKIQGDKLKVADTKEYFALISPKIDIQAGTKGAAIRGEVRIPEARIRPRSVPAGTVSPSPDVTLEAKEPAPPYPLSIDLSVVMGNEVTIDAFGVRGRLAGNLTILQAPGKDMLGDGQLQIQEGEYRISGGFGLAAELGAPLKITQGRLIYAKSPIDNPGLLLQAERDGGDTTAGVRVLGSIRNPKLAFFSESDPGMTQAEITKYLVTGIPPSGNDQADRAGLSMGTYVAPKIYMEYESGLGDEANKVKLRYDLSRNIELQTETGDSQGADIYFKFEN</sequence>
<evidence type="ECO:0000256" key="3">
    <source>
        <dbReference type="ARBA" id="ARBA00022989"/>
    </source>
</evidence>
<evidence type="ECO:0000313" key="9">
    <source>
        <dbReference type="Proteomes" id="UP000471640"/>
    </source>
</evidence>
<reference evidence="8 9" key="2">
    <citation type="submission" date="2020-02" db="EMBL/GenBank/DDBJ databases">
        <title>Genome sequences of Thiorhodococcus mannitoliphagus and Thiorhodococcus minor, purple sulfur photosynthetic bacteria in the gammaproteobacterial family, Chromatiaceae.</title>
        <authorList>
            <person name="Aviles F.A."/>
            <person name="Meyer T.E."/>
            <person name="Kyndt J.A."/>
        </authorList>
    </citation>
    <scope>NUCLEOTIDE SEQUENCE [LARGE SCALE GENOMIC DNA]</scope>
    <source>
        <strain evidence="8 9">DSM 18266</strain>
    </source>
</reference>
<dbReference type="EMBL" id="JAAIJR010000016">
    <property type="protein sequence ID" value="NEX19817.1"/>
    <property type="molecule type" value="Genomic_DNA"/>
</dbReference>